<dbReference type="InterPro" id="IPR020846">
    <property type="entry name" value="MFS_dom"/>
</dbReference>
<protein>
    <recommendedName>
        <fullName evidence="7">Major facilitator superfamily (MFS) profile domain-containing protein</fullName>
    </recommendedName>
</protein>
<feature type="transmembrane region" description="Helical" evidence="6">
    <location>
        <begin position="119"/>
        <end position="138"/>
    </location>
</feature>
<dbReference type="PANTHER" id="PTHR43791:SF101">
    <property type="entry name" value="HIGH-AFFINITY NICOTINIC ACID TRANSPORTER"/>
    <property type="match status" value="1"/>
</dbReference>
<evidence type="ECO:0000313" key="9">
    <source>
        <dbReference type="Proteomes" id="UP000258309"/>
    </source>
</evidence>
<dbReference type="EMBL" id="NCSJ02000010">
    <property type="protein sequence ID" value="RFU35263.1"/>
    <property type="molecule type" value="Genomic_DNA"/>
</dbReference>
<proteinExistence type="predicted"/>
<keyword evidence="5 6" id="KW-0472">Membrane</keyword>
<dbReference type="SUPFAM" id="SSF103473">
    <property type="entry name" value="MFS general substrate transporter"/>
    <property type="match status" value="1"/>
</dbReference>
<feature type="non-terminal residue" evidence="8">
    <location>
        <position position="1"/>
    </location>
</feature>
<dbReference type="PROSITE" id="PS50850">
    <property type="entry name" value="MFS"/>
    <property type="match status" value="1"/>
</dbReference>
<reference evidence="8 9" key="1">
    <citation type="submission" date="2018-05" db="EMBL/GenBank/DDBJ databases">
        <title>Draft genome sequence of Scytalidium lignicola DSM 105466, a ubiquitous saprotrophic fungus.</title>
        <authorList>
            <person name="Buettner E."/>
            <person name="Gebauer A.M."/>
            <person name="Hofrichter M."/>
            <person name="Liers C."/>
            <person name="Kellner H."/>
        </authorList>
    </citation>
    <scope>NUCLEOTIDE SEQUENCE [LARGE SCALE GENOMIC DNA]</scope>
    <source>
        <strain evidence="8 9">DSM 105466</strain>
    </source>
</reference>
<gene>
    <name evidence="8" type="ORF">B7463_g1053</name>
</gene>
<dbReference type="Pfam" id="PF07690">
    <property type="entry name" value="MFS_1"/>
    <property type="match status" value="1"/>
</dbReference>
<dbReference type="FunFam" id="1.20.1250.20:FF:000018">
    <property type="entry name" value="MFS transporter permease"/>
    <property type="match status" value="1"/>
</dbReference>
<evidence type="ECO:0000256" key="2">
    <source>
        <dbReference type="ARBA" id="ARBA00022448"/>
    </source>
</evidence>
<evidence type="ECO:0000256" key="4">
    <source>
        <dbReference type="ARBA" id="ARBA00022989"/>
    </source>
</evidence>
<dbReference type="Proteomes" id="UP000258309">
    <property type="component" value="Unassembled WGS sequence"/>
</dbReference>
<evidence type="ECO:0000256" key="6">
    <source>
        <dbReference type="SAM" id="Phobius"/>
    </source>
</evidence>
<feature type="transmembrane region" description="Helical" evidence="6">
    <location>
        <begin position="49"/>
        <end position="66"/>
    </location>
</feature>
<evidence type="ECO:0000259" key="7">
    <source>
        <dbReference type="PROSITE" id="PS50850"/>
    </source>
</evidence>
<dbReference type="PANTHER" id="PTHR43791">
    <property type="entry name" value="PERMEASE-RELATED"/>
    <property type="match status" value="1"/>
</dbReference>
<organism evidence="8 9">
    <name type="scientific">Scytalidium lignicola</name>
    <name type="common">Hyphomycete</name>
    <dbReference type="NCBI Taxonomy" id="5539"/>
    <lineage>
        <taxon>Eukaryota</taxon>
        <taxon>Fungi</taxon>
        <taxon>Dikarya</taxon>
        <taxon>Ascomycota</taxon>
        <taxon>Pezizomycotina</taxon>
        <taxon>Leotiomycetes</taxon>
        <taxon>Leotiomycetes incertae sedis</taxon>
        <taxon>Scytalidium</taxon>
    </lineage>
</organism>
<evidence type="ECO:0000313" key="8">
    <source>
        <dbReference type="EMBL" id="RFU35263.1"/>
    </source>
</evidence>
<feature type="transmembrane region" description="Helical" evidence="6">
    <location>
        <begin position="404"/>
        <end position="424"/>
    </location>
</feature>
<evidence type="ECO:0000256" key="1">
    <source>
        <dbReference type="ARBA" id="ARBA00004141"/>
    </source>
</evidence>
<dbReference type="CDD" id="cd17327">
    <property type="entry name" value="MFS_FEN2_like"/>
    <property type="match status" value="1"/>
</dbReference>
<feature type="transmembrane region" description="Helical" evidence="6">
    <location>
        <begin position="347"/>
        <end position="365"/>
    </location>
</feature>
<dbReference type="FunFam" id="1.20.1250.20:FF:000013">
    <property type="entry name" value="MFS general substrate transporter"/>
    <property type="match status" value="1"/>
</dbReference>
<comment type="caution">
    <text evidence="8">The sequence shown here is derived from an EMBL/GenBank/DDBJ whole genome shotgun (WGS) entry which is preliminary data.</text>
</comment>
<keyword evidence="3 6" id="KW-0812">Transmembrane</keyword>
<dbReference type="Gene3D" id="1.20.1250.20">
    <property type="entry name" value="MFS general substrate transporter like domains"/>
    <property type="match status" value="2"/>
</dbReference>
<dbReference type="GO" id="GO:0016020">
    <property type="term" value="C:membrane"/>
    <property type="evidence" value="ECO:0007669"/>
    <property type="project" value="UniProtKB-SubCell"/>
</dbReference>
<feature type="transmembrane region" description="Helical" evidence="6">
    <location>
        <begin position="371"/>
        <end position="392"/>
    </location>
</feature>
<evidence type="ECO:0000256" key="5">
    <source>
        <dbReference type="ARBA" id="ARBA00023136"/>
    </source>
</evidence>
<dbReference type="OrthoDB" id="2962993at2759"/>
<evidence type="ECO:0000256" key="3">
    <source>
        <dbReference type="ARBA" id="ARBA00022692"/>
    </source>
</evidence>
<keyword evidence="9" id="KW-1185">Reference proteome</keyword>
<feature type="transmembrane region" description="Helical" evidence="6">
    <location>
        <begin position="182"/>
        <end position="201"/>
    </location>
</feature>
<comment type="subcellular location">
    <subcellularLocation>
        <location evidence="1">Membrane</location>
        <topology evidence="1">Multi-pass membrane protein</topology>
    </subcellularLocation>
</comment>
<feature type="transmembrane region" description="Helical" evidence="6">
    <location>
        <begin position="213"/>
        <end position="233"/>
    </location>
</feature>
<feature type="transmembrane region" description="Helical" evidence="6">
    <location>
        <begin position="86"/>
        <end position="112"/>
    </location>
</feature>
<name>A0A3E2HPJ9_SCYLI</name>
<accession>A0A3E2HPJ9</accession>
<feature type="transmembrane region" description="Helical" evidence="6">
    <location>
        <begin position="436"/>
        <end position="461"/>
    </location>
</feature>
<sequence>MANNIAMEDQKGGIPSSKVAAREIVIPAVEGESLVYVDKKSEAWMMMKFDIFAVGLMGCFYMTSNLDRSNLGNANTGGMPQDLKLVGNQFGTASSLFWVTYVPFEFPVAILLKAVGPRYLLTFCAFAWGVSTLCTAFVQNAGGLYACRMLVGAFEAGLIPCINIYIGGLYKRSERGKRSSIIYAFSALASAFGGLLAYGLLSIKGTHFAGWRWLFVVEGLMTLLLVPLFFFCFPNKPLEAWFLTPEEKAMMKVRYENNPHWGIDDEFSWTEIMKAVKDPKWYLFWVYQFSIDCSVSGFTTFLPNILKGLGNTTVHSNLLTVPVYMWGLVWFLLVAYMSDRTAKRGPWIILSVLCLVIGYAIFIGVESDAVRYFACFIVIMGIYPTPALNIMWINDNVANYYKRASMVGLTLTFGNTGGVASGQFYTTATAPRYIPGISICMSLAALAVIMVLCNMTGMHIVNKRRERRIREAQDSGVPLEDEPEKGDYNVFFKYHL</sequence>
<feature type="non-terminal residue" evidence="8">
    <location>
        <position position="496"/>
    </location>
</feature>
<feature type="transmembrane region" description="Helical" evidence="6">
    <location>
        <begin position="150"/>
        <end position="170"/>
    </location>
</feature>
<dbReference type="InterPro" id="IPR036259">
    <property type="entry name" value="MFS_trans_sf"/>
</dbReference>
<feature type="transmembrane region" description="Helical" evidence="6">
    <location>
        <begin position="282"/>
        <end position="302"/>
    </location>
</feature>
<keyword evidence="2" id="KW-0813">Transport</keyword>
<dbReference type="GO" id="GO:0022857">
    <property type="term" value="F:transmembrane transporter activity"/>
    <property type="evidence" value="ECO:0007669"/>
    <property type="project" value="InterPro"/>
</dbReference>
<dbReference type="OMA" id="AKMMRKF"/>
<dbReference type="AlphaFoldDB" id="A0A3E2HPJ9"/>
<feature type="transmembrane region" description="Helical" evidence="6">
    <location>
        <begin position="314"/>
        <end position="335"/>
    </location>
</feature>
<dbReference type="InterPro" id="IPR011701">
    <property type="entry name" value="MFS"/>
</dbReference>
<keyword evidence="4 6" id="KW-1133">Transmembrane helix</keyword>
<feature type="domain" description="Major facilitator superfamily (MFS) profile" evidence="7">
    <location>
        <begin position="53"/>
        <end position="465"/>
    </location>
</feature>